<name>A0A3R8MPN7_9BURK</name>
<dbReference type="AlphaFoldDB" id="A0A3R8MPN7"/>
<dbReference type="SUPFAM" id="SSF53850">
    <property type="entry name" value="Periplasmic binding protein-like II"/>
    <property type="match status" value="1"/>
</dbReference>
<proteinExistence type="inferred from homology"/>
<accession>A0A3R8MPN7</accession>
<dbReference type="InterPro" id="IPR005119">
    <property type="entry name" value="LysR_subst-bd"/>
</dbReference>
<reference evidence="3 4" key="1">
    <citation type="submission" date="2018-11" db="EMBL/GenBank/DDBJ databases">
        <title>Genome sequencing of Lautropia sp. KCOM 2505 (= ChDC F240).</title>
        <authorList>
            <person name="Kook J.-K."/>
            <person name="Park S.-N."/>
            <person name="Lim Y.K."/>
        </authorList>
    </citation>
    <scope>NUCLEOTIDE SEQUENCE [LARGE SCALE GENOMIC DNA]</scope>
    <source>
        <strain evidence="3 4">KCOM 2505</strain>
    </source>
</reference>
<evidence type="ECO:0000313" key="4">
    <source>
        <dbReference type="Proteomes" id="UP000270261"/>
    </source>
</evidence>
<dbReference type="InterPro" id="IPR058163">
    <property type="entry name" value="LysR-type_TF_proteobact-type"/>
</dbReference>
<evidence type="ECO:0000259" key="2">
    <source>
        <dbReference type="Pfam" id="PF03466"/>
    </source>
</evidence>
<organism evidence="3 4">
    <name type="scientific">Lautropia dentalis</name>
    <dbReference type="NCBI Taxonomy" id="2490857"/>
    <lineage>
        <taxon>Bacteria</taxon>
        <taxon>Pseudomonadati</taxon>
        <taxon>Pseudomonadota</taxon>
        <taxon>Betaproteobacteria</taxon>
        <taxon>Burkholderiales</taxon>
        <taxon>Burkholderiaceae</taxon>
        <taxon>Lautropia</taxon>
    </lineage>
</organism>
<feature type="domain" description="LysR substrate-binding" evidence="2">
    <location>
        <begin position="13"/>
        <end position="219"/>
    </location>
</feature>
<comment type="caution">
    <text evidence="3">The sequence shown here is derived from an EMBL/GenBank/DDBJ whole genome shotgun (WGS) entry which is preliminary data.</text>
</comment>
<dbReference type="PANTHER" id="PTHR30537">
    <property type="entry name" value="HTH-TYPE TRANSCRIPTIONAL REGULATOR"/>
    <property type="match status" value="1"/>
</dbReference>
<gene>
    <name evidence="3" type="ORF">EHV23_09495</name>
</gene>
<evidence type="ECO:0000256" key="1">
    <source>
        <dbReference type="ARBA" id="ARBA00009437"/>
    </source>
</evidence>
<dbReference type="PANTHER" id="PTHR30537:SF1">
    <property type="entry name" value="HTH-TYPE TRANSCRIPTIONAL REGULATOR PGRR"/>
    <property type="match status" value="1"/>
</dbReference>
<evidence type="ECO:0000313" key="3">
    <source>
        <dbReference type="EMBL" id="RRN43655.1"/>
    </source>
</evidence>
<keyword evidence="4" id="KW-1185">Reference proteome</keyword>
<dbReference type="EMBL" id="RRUE01000002">
    <property type="protein sequence ID" value="RRN43655.1"/>
    <property type="molecule type" value="Genomic_DNA"/>
</dbReference>
<dbReference type="Gene3D" id="3.40.190.290">
    <property type="match status" value="1"/>
</dbReference>
<dbReference type="GO" id="GO:0006351">
    <property type="term" value="P:DNA-templated transcription"/>
    <property type="evidence" value="ECO:0007669"/>
    <property type="project" value="TreeGrafter"/>
</dbReference>
<dbReference type="Proteomes" id="UP000270261">
    <property type="component" value="Unassembled WGS sequence"/>
</dbReference>
<comment type="similarity">
    <text evidence="1">Belongs to the LysR transcriptional regulatory family.</text>
</comment>
<dbReference type="GO" id="GO:0043565">
    <property type="term" value="F:sequence-specific DNA binding"/>
    <property type="evidence" value="ECO:0007669"/>
    <property type="project" value="TreeGrafter"/>
</dbReference>
<protein>
    <submittedName>
        <fullName evidence="3">LysR family transcriptional regulator</fullName>
    </submittedName>
</protein>
<dbReference type="GO" id="GO:0003700">
    <property type="term" value="F:DNA-binding transcription factor activity"/>
    <property type="evidence" value="ECO:0007669"/>
    <property type="project" value="TreeGrafter"/>
</dbReference>
<dbReference type="Pfam" id="PF03466">
    <property type="entry name" value="LysR_substrate"/>
    <property type="match status" value="1"/>
</dbReference>
<sequence>MQRGVDALDDFSQTVSGRLRINSAENPAWHFLYPAMRRFLHDHPDVNIEVIIDNNMVDMVTEGFDFGVRPINHVAQDMVALQLSGERPMAVVASDDYFSRFGLPTSPQELTRHRCIVPAFDAFSRITAWEFIQEGQLIRVTVPASLSFNNTTMVKQAALDGLGIAWIPRYAVEAEIHQGLLTEILHEQRFTYPPMALYYPRNRHRTLAAQTLIHYLRPESQALAGAP</sequence>